<organism evidence="2 3">
    <name type="scientific">Pontibacillus yanchengensis</name>
    <dbReference type="NCBI Taxonomy" id="462910"/>
    <lineage>
        <taxon>Bacteria</taxon>
        <taxon>Bacillati</taxon>
        <taxon>Bacillota</taxon>
        <taxon>Bacilli</taxon>
        <taxon>Bacillales</taxon>
        <taxon>Bacillaceae</taxon>
        <taxon>Pontibacillus</taxon>
    </lineage>
</organism>
<reference evidence="2 3" key="1">
    <citation type="submission" date="2019-11" db="EMBL/GenBank/DDBJ databases">
        <title>Genome sequences of 17 halophilic strains isolated from different environments.</title>
        <authorList>
            <person name="Furrow R.E."/>
        </authorList>
    </citation>
    <scope>NUCLEOTIDE SEQUENCE [LARGE SCALE GENOMIC DNA]</scope>
    <source>
        <strain evidence="2 3">22514_16_FS</strain>
    </source>
</reference>
<comment type="caution">
    <text evidence="2">The sequence shown here is derived from an EMBL/GenBank/DDBJ whole genome shotgun (WGS) entry which is preliminary data.</text>
</comment>
<evidence type="ECO:0000313" key="3">
    <source>
        <dbReference type="Proteomes" id="UP000468638"/>
    </source>
</evidence>
<feature type="region of interest" description="Disordered" evidence="1">
    <location>
        <begin position="1"/>
        <end position="79"/>
    </location>
</feature>
<feature type="compositionally biased region" description="Basic and acidic residues" evidence="1">
    <location>
        <begin position="1"/>
        <end position="50"/>
    </location>
</feature>
<sequence>MGRFEESKSGKEESESRFEESKSGKEESESRFEESKSGKEESINRFEESKNISGCTMKRGTPRISNDSTSPLPPKIKVS</sequence>
<evidence type="ECO:0000313" key="2">
    <source>
        <dbReference type="EMBL" id="MYL35679.1"/>
    </source>
</evidence>
<accession>A0A6I5A5W9</accession>
<evidence type="ECO:0000256" key="1">
    <source>
        <dbReference type="SAM" id="MobiDB-lite"/>
    </source>
</evidence>
<name>A0A6I5A5W9_9BACI</name>
<dbReference type="RefSeq" id="WP_160910184.1">
    <property type="nucleotide sequence ID" value="NZ_WMEQ01000020.1"/>
</dbReference>
<dbReference type="EMBL" id="WMEQ01000020">
    <property type="protein sequence ID" value="MYL35679.1"/>
    <property type="molecule type" value="Genomic_DNA"/>
</dbReference>
<gene>
    <name evidence="2" type="ORF">GLW05_19050</name>
</gene>
<dbReference type="AlphaFoldDB" id="A0A6I5A5W9"/>
<dbReference type="Proteomes" id="UP000468638">
    <property type="component" value="Unassembled WGS sequence"/>
</dbReference>
<proteinExistence type="predicted"/>
<protein>
    <submittedName>
        <fullName evidence="2">Uncharacterized protein</fullName>
    </submittedName>
</protein>